<evidence type="ECO:0000313" key="3">
    <source>
        <dbReference type="Proteomes" id="UP001604277"/>
    </source>
</evidence>
<evidence type="ECO:0000313" key="2">
    <source>
        <dbReference type="EMBL" id="KAL2494577.1"/>
    </source>
</evidence>
<feature type="compositionally biased region" description="Polar residues" evidence="1">
    <location>
        <begin position="28"/>
        <end position="42"/>
    </location>
</feature>
<comment type="caution">
    <text evidence="2">The sequence shown here is derived from an EMBL/GenBank/DDBJ whole genome shotgun (WGS) entry which is preliminary data.</text>
</comment>
<proteinExistence type="predicted"/>
<feature type="region of interest" description="Disordered" evidence="1">
    <location>
        <begin position="1"/>
        <end position="42"/>
    </location>
</feature>
<dbReference type="Proteomes" id="UP001604277">
    <property type="component" value="Unassembled WGS sequence"/>
</dbReference>
<name>A0ABD1S1K5_9LAMI</name>
<organism evidence="2 3">
    <name type="scientific">Forsythia ovata</name>
    <dbReference type="NCBI Taxonomy" id="205694"/>
    <lineage>
        <taxon>Eukaryota</taxon>
        <taxon>Viridiplantae</taxon>
        <taxon>Streptophyta</taxon>
        <taxon>Embryophyta</taxon>
        <taxon>Tracheophyta</taxon>
        <taxon>Spermatophyta</taxon>
        <taxon>Magnoliopsida</taxon>
        <taxon>eudicotyledons</taxon>
        <taxon>Gunneridae</taxon>
        <taxon>Pentapetalae</taxon>
        <taxon>asterids</taxon>
        <taxon>lamiids</taxon>
        <taxon>Lamiales</taxon>
        <taxon>Oleaceae</taxon>
        <taxon>Forsythieae</taxon>
        <taxon>Forsythia</taxon>
    </lineage>
</organism>
<dbReference type="EMBL" id="JBFOLJ010000011">
    <property type="protein sequence ID" value="KAL2494577.1"/>
    <property type="molecule type" value="Genomic_DNA"/>
</dbReference>
<keyword evidence="3" id="KW-1185">Reference proteome</keyword>
<dbReference type="AlphaFoldDB" id="A0ABD1S1K5"/>
<evidence type="ECO:0000256" key="1">
    <source>
        <dbReference type="SAM" id="MobiDB-lite"/>
    </source>
</evidence>
<sequence>MSMNDDDRYEDALRKKELKNKRRRELYAQSQQEKNMQQPQSDYNSTFLVDENIMPRNRRRREVSATKTKQLAQEIQGDNIQIRQRKSMRFVGVSIELITGDFHCFKWKTMCAQPKLIPDISPGQSSWTTKVVVAEKNIARTAQRSPVKYQTMVLVDPKIFWDLRWEFCPERLCIPKMGQNLTSKKSC</sequence>
<reference evidence="3" key="1">
    <citation type="submission" date="2024-07" db="EMBL/GenBank/DDBJ databases">
        <title>Two chromosome-level genome assemblies of Korean endemic species Abeliophyllum distichum and Forsythia ovata (Oleaceae).</title>
        <authorList>
            <person name="Jang H."/>
        </authorList>
    </citation>
    <scope>NUCLEOTIDE SEQUENCE [LARGE SCALE GENOMIC DNA]</scope>
</reference>
<protein>
    <submittedName>
        <fullName evidence="2">Uncharacterized protein</fullName>
    </submittedName>
</protein>
<accession>A0ABD1S1K5</accession>
<gene>
    <name evidence="2" type="ORF">Fot_38334</name>
</gene>